<dbReference type="SUPFAM" id="SSF100950">
    <property type="entry name" value="NagB/RpiA/CoA transferase-like"/>
    <property type="match status" value="1"/>
</dbReference>
<comment type="similarity">
    <text evidence="1">Belongs to the 5-formyltetrahydrofolate cyclo-ligase family.</text>
</comment>
<dbReference type="Pfam" id="PF01812">
    <property type="entry name" value="5-FTHF_cyc-lig"/>
    <property type="match status" value="1"/>
</dbReference>
<dbReference type="NCBIfam" id="TIGR02727">
    <property type="entry name" value="MTHFS_bact"/>
    <property type="match status" value="1"/>
</dbReference>
<dbReference type="InterPro" id="IPR037171">
    <property type="entry name" value="NagB/RpiA_transferase-like"/>
</dbReference>
<dbReference type="PIRSF" id="PIRSF006806">
    <property type="entry name" value="FTHF_cligase"/>
    <property type="match status" value="1"/>
</dbReference>
<dbReference type="PANTHER" id="PTHR23407:SF1">
    <property type="entry name" value="5-FORMYLTETRAHYDROFOLATE CYCLO-LIGASE"/>
    <property type="match status" value="1"/>
</dbReference>
<dbReference type="AlphaFoldDB" id="A0A6J6ELR2"/>
<dbReference type="GO" id="GO:0035999">
    <property type="term" value="P:tetrahydrofolate interconversion"/>
    <property type="evidence" value="ECO:0007669"/>
    <property type="project" value="TreeGrafter"/>
</dbReference>
<dbReference type="GO" id="GO:0005524">
    <property type="term" value="F:ATP binding"/>
    <property type="evidence" value="ECO:0007669"/>
    <property type="project" value="UniProtKB-KW"/>
</dbReference>
<sequence length="194" mass="21878">MTMATPDTPESKQSLRKSLQERRRSTQLGSFDVEQLTKRAIFELSKTTGDVAIYMSLPEEPPTEKLIAEVRKLGRNVWLPRISGVDLLWVKNPDNFNTGPYDILEPIGEAVVAKEIKELGAIVLPGLAVDIKGTRLGKGKGFYDRVLVQLNENVKKIVLLFDSEFILEIPKEEHDQPVHTIATPYRSIHFTKPD</sequence>
<keyword evidence="3" id="KW-0067">ATP-binding</keyword>
<organism evidence="5">
    <name type="scientific">freshwater metagenome</name>
    <dbReference type="NCBI Taxonomy" id="449393"/>
    <lineage>
        <taxon>unclassified sequences</taxon>
        <taxon>metagenomes</taxon>
        <taxon>ecological metagenomes</taxon>
    </lineage>
</organism>
<evidence type="ECO:0000256" key="2">
    <source>
        <dbReference type="ARBA" id="ARBA00022741"/>
    </source>
</evidence>
<gene>
    <name evidence="5" type="ORF">UFOPK1740_00622</name>
</gene>
<evidence type="ECO:0000256" key="4">
    <source>
        <dbReference type="SAM" id="MobiDB-lite"/>
    </source>
</evidence>
<evidence type="ECO:0000256" key="1">
    <source>
        <dbReference type="ARBA" id="ARBA00010638"/>
    </source>
</evidence>
<name>A0A6J6ELR2_9ZZZZ</name>
<evidence type="ECO:0000256" key="3">
    <source>
        <dbReference type="ARBA" id="ARBA00022840"/>
    </source>
</evidence>
<keyword evidence="2" id="KW-0547">Nucleotide-binding</keyword>
<dbReference type="InterPro" id="IPR002698">
    <property type="entry name" value="FTHF_cligase"/>
</dbReference>
<accession>A0A6J6ELR2</accession>
<dbReference type="Gene3D" id="3.40.50.10420">
    <property type="entry name" value="NagB/RpiA/CoA transferase-like"/>
    <property type="match status" value="1"/>
</dbReference>
<reference evidence="5" key="1">
    <citation type="submission" date="2020-05" db="EMBL/GenBank/DDBJ databases">
        <authorList>
            <person name="Chiriac C."/>
            <person name="Salcher M."/>
            <person name="Ghai R."/>
            <person name="Kavagutti S V."/>
        </authorList>
    </citation>
    <scope>NUCLEOTIDE SEQUENCE</scope>
</reference>
<evidence type="ECO:0000313" key="5">
    <source>
        <dbReference type="EMBL" id="CAB4576806.1"/>
    </source>
</evidence>
<proteinExistence type="inferred from homology"/>
<dbReference type="PANTHER" id="PTHR23407">
    <property type="entry name" value="ATPASE INHIBITOR/5-FORMYLTETRAHYDROFOLATE CYCLO-LIGASE"/>
    <property type="match status" value="1"/>
</dbReference>
<dbReference type="GO" id="GO:0030272">
    <property type="term" value="F:5-formyltetrahydrofolate cyclo-ligase activity"/>
    <property type="evidence" value="ECO:0007669"/>
    <property type="project" value="TreeGrafter"/>
</dbReference>
<dbReference type="EMBL" id="CAEZTU010000019">
    <property type="protein sequence ID" value="CAB4576806.1"/>
    <property type="molecule type" value="Genomic_DNA"/>
</dbReference>
<dbReference type="InterPro" id="IPR024185">
    <property type="entry name" value="FTHF_cligase-like_sf"/>
</dbReference>
<dbReference type="GO" id="GO:0009396">
    <property type="term" value="P:folic acid-containing compound biosynthetic process"/>
    <property type="evidence" value="ECO:0007669"/>
    <property type="project" value="TreeGrafter"/>
</dbReference>
<protein>
    <submittedName>
        <fullName evidence="5">Unannotated protein</fullName>
    </submittedName>
</protein>
<feature type="region of interest" description="Disordered" evidence="4">
    <location>
        <begin position="1"/>
        <end position="25"/>
    </location>
</feature>